<evidence type="ECO:0000256" key="6">
    <source>
        <dbReference type="SAM" id="Phobius"/>
    </source>
</evidence>
<evidence type="ECO:0000313" key="8">
    <source>
        <dbReference type="EMBL" id="KRM87475.1"/>
    </source>
</evidence>
<dbReference type="NCBIfam" id="TIGR03715">
    <property type="entry name" value="KxYKxGKxW"/>
    <property type="match status" value="1"/>
</dbReference>
<keyword evidence="9" id="KW-1185">Reference proteome</keyword>
<evidence type="ECO:0000313" key="9">
    <source>
        <dbReference type="Proteomes" id="UP000051789"/>
    </source>
</evidence>
<feature type="region of interest" description="Disordered" evidence="5">
    <location>
        <begin position="2404"/>
        <end position="2423"/>
    </location>
</feature>
<accession>A0A0R2CIF6</accession>
<dbReference type="Pfam" id="PF00746">
    <property type="entry name" value="Gram_pos_anchor"/>
    <property type="match status" value="1"/>
</dbReference>
<reference evidence="8 9" key="1">
    <citation type="journal article" date="2015" name="Genome Announc.">
        <title>Expanding the biotechnology potential of lactobacilli through comparative genomics of 213 strains and associated genera.</title>
        <authorList>
            <person name="Sun Z."/>
            <person name="Harris H.M."/>
            <person name="McCann A."/>
            <person name="Guo C."/>
            <person name="Argimon S."/>
            <person name="Zhang W."/>
            <person name="Yang X."/>
            <person name="Jeffery I.B."/>
            <person name="Cooney J.C."/>
            <person name="Kagawa T.F."/>
            <person name="Liu W."/>
            <person name="Song Y."/>
            <person name="Salvetti E."/>
            <person name="Wrobel A."/>
            <person name="Rasinkangas P."/>
            <person name="Parkhill J."/>
            <person name="Rea M.C."/>
            <person name="O'Sullivan O."/>
            <person name="Ritari J."/>
            <person name="Douillard F.P."/>
            <person name="Paul Ross R."/>
            <person name="Yang R."/>
            <person name="Briner A.E."/>
            <person name="Felis G.E."/>
            <person name="de Vos W.M."/>
            <person name="Barrangou R."/>
            <person name="Klaenhammer T.R."/>
            <person name="Caufield P.W."/>
            <person name="Cui Y."/>
            <person name="Zhang H."/>
            <person name="O'Toole P.W."/>
        </authorList>
    </citation>
    <scope>NUCLEOTIDE SEQUENCE [LARGE SCALE GENOMIC DNA]</scope>
    <source>
        <strain evidence="8 9">DSM 22698</strain>
    </source>
</reference>
<feature type="compositionally biased region" description="Low complexity" evidence="5">
    <location>
        <begin position="72"/>
        <end position="132"/>
    </location>
</feature>
<dbReference type="STRING" id="1423810.FD19_GL000980"/>
<feature type="transmembrane region" description="Helical" evidence="6">
    <location>
        <begin position="2483"/>
        <end position="2501"/>
    </location>
</feature>
<gene>
    <name evidence="8" type="ORF">FD19_GL000980</name>
</gene>
<organism evidence="8 9">
    <name type="scientific">Lacticaseibacillus thailandensis DSM 22698 = JCM 13996</name>
    <dbReference type="NCBI Taxonomy" id="1423810"/>
    <lineage>
        <taxon>Bacteria</taxon>
        <taxon>Bacillati</taxon>
        <taxon>Bacillota</taxon>
        <taxon>Bacilli</taxon>
        <taxon>Lactobacillales</taxon>
        <taxon>Lactobacillaceae</taxon>
        <taxon>Lacticaseibacillus</taxon>
    </lineage>
</organism>
<protein>
    <recommendedName>
        <fullName evidence="7">Gram-positive cocci surface proteins LPxTG domain-containing protein</fullName>
    </recommendedName>
</protein>
<dbReference type="Gene3D" id="3.10.20.320">
    <property type="entry name" value="Putative peptidoglycan bound protein (lpxtg motif)"/>
    <property type="match status" value="6"/>
</dbReference>
<keyword evidence="6" id="KW-0472">Membrane</keyword>
<dbReference type="InterPro" id="IPR022263">
    <property type="entry name" value="KxYKxGKxW"/>
</dbReference>
<sequence>MNKRDVARYAVNEREHYKMYKQGKMWAFALITTFALGAGATSLGHTTVRADVNSHTSAVATSRAATNATHGTVQVAATQSSSTSAADSTASSSTAATSSVASSNNTTSAGTSQSSPAVGSSSASVATSSNGSGGASVASSATTISAAVSASVATSTVASSAAQVASSAAASSAATTLVDPSPASLAAAKSSATAQYQATGQTQAIRAVAGLPSDTTKVTVTKSADTVGYGSGLSELDLSVNITNPTAGDVYTITIPGDGAVFKYQRTAALIAGGTTYGTVTDNTINADGTRTITDTMTASYSGVLVQQITIGLNSNYGAQATPMADIGTTTKTIRYTVNGVEQAPQTITQIVTPAAVMNDMYMTYPEGNSDTPVVSGTEYVYTYRVDESNGVFDNQYQSERVNSADNYGSTLTIPVPAGFVLDPDTTSALNDFEDETTITQPGGAGTDIVITVPRGSGNQGFQNAGGYRLAGKFTVAPAADTTKYTASGVATLTQQIDDAGTLFTAVGQNPWAVSIAGTNTAITPAAQITVDGNSTTAGDQLVLDQDTTDDPTFLAQIKFSNNSVVALDHPQFQITIPSGIVDTSILLPKGEVTPINYLPGTISYSYTLTLADGTTETGTAASGDTITSQSGSAIRQADITINNLAAGAAWDTNGELDKHDTFTIFGRLNDTLDDGTTIAEGDVLTFDAALALAGSVTPLSQASIGETVTIPYDTVHSYLYQPNQTPGVTDAGVMGTIGSGGYQHTTDNIFEPILYYVLPAAATFDGLNWNEPDAQVSEFTADDGRTVVKIDYSHTGVSINTALTGYEIKLNNKIDALPGDYPLALYIYSPTTVLTNNTPVEDTSFTDGNADAVAYIKDLGGWIWHISSVGTFTDYTLAQGTQDSDASNVGTTNAYATADSHFYVSLVNTVKDNGQHDGQVIVNLPEVGDDQGSQFTFELSGPITVPANYTVTEGTGGPIDATVLYSTQRAQVVNNQTTVDLSGYMTADQLAAAGIAWADVRSVAISINDIASLTSTGRIDLAGQVADAVNHLGDTGYLETAFAVDGGAYSVQGKGTTAQLTVQSYSDIQARYHYVDSDGQDQYINLPDLSKTLVNDTDTVPVLPTTQADMSTLDQNLIPDGYEMVDGYTVLAADGQTPGQAVSGAVVNHNMNGDIIQYELQSQYTVTFEYVDDATGTVTPGTTVRAPAGQQVTYDLDVPTGYTLATKQDTGVNINGNELDYTMTPVATTTVQIHIIPAKETGTATTTRTITYKVAGDAFAAPTAVTQTMEWTTTKDLVTGVITAVPQGNFASVDSPYVPATTVDGVQTAWRPDVATVPGVTLAEQTGMPEDADDVIVTYQPYAEVDTAPAVQTKSQVGEPLHAVATTMQYVDDVTGEQVGTTTTHVGEPGRTFDWMAVVPTNYRLADGQAASGTYTFAETDNAPVVIHLTHQVVDGQTETTRTITYKVEGDAFTAPAPVTQTVTWKTATDLVTGDVVATPAGNFTSVTSPYAPATTNDGVQTSWQPDVATVAGIELTPVMGTPTDPASVTVTYRPYAQIDTVETTPQTKTQVGEPLHAVATTVSYLDDVTGEQVGTATTHVGEPGRTFDWTATVPASYRLADGQAASGTYTFAETDNVPVVIHLTHQVVDGQTETTRTITYKVEGDAFTAPAPVTQTVTWKTATDLVTGDVVATPAGNFASVTSPYAPATTSDGVQTSWQPDVVTVEGIKLTPVTGTPTDPDNVTVTYRPYAQIDTTGTTPEAKTQVGEPLHAVATTVSYLDDVTGKQIGATTTQVGEPGRTFDWTATVPANYRLADGQAASGTYTFAETGNAPVVIHLTHEVSDGTAVTSRTIDYQVEGDAFTAPAPVAQTVTWKTTTDLVTGHVVATPQGSFGTVTSPYVPATTADGAQTSWRPDIATVAGMTLTPLTGLPTSPENVTVTYQPYAQVDTGDPTTQTKTQVGVPLHAVQTTVQYVDDVTGDQVGSATVHVGEPGQTFDWAATVPANYRLADNQAASGTYVFAETDNAPVVIHLTHQVVDGQTETTRTITYQVDGDAFTAPAPVTQTVTWKTTTDLVTGHVVATPQGSFASVTSPYVPVTTADGAQTSWRPDIATVAGMTLTPLTGLPTSPENVTVTYQPYAQVDTGDPTTQTKTQVGVPLHAVQTTVQYVDDVTGDQVGSATVHVGEPGQTFDWAATVPANYRLADNQAASGTYVFAETDNAPVVIHLTHQVVDGQTETTRTITYQVDGDAFTAPAPVTQTVTWKTTTDLVTGHVVATPQGSFASVTSPYVPVTTADGAQTSWRPDIATVAGMTLTPLTKLPASPENVTVTYQPYAQVDTDDPITKSIARVGEPVYAAKYMVNFVTTTGKVVGTLNRVGDPGDRFTVSAPAGYHFVYGDAGLITLPESNAAAINVLVTTDTTHNGGTTPTPTHRLPATGGNPMMTTPQRTAPTSGAPTNAARTTTVTGAMRTLPTTGHAAAHRLPGTGARTLPQTGEQQNAWTVAGLGLLTMALGLFGWKRRRHDAR</sequence>
<dbReference type="RefSeq" id="WP_056969208.1">
    <property type="nucleotide sequence ID" value="NZ_AYZK01000002.1"/>
</dbReference>
<comment type="caution">
    <text evidence="8">The sequence shown here is derived from an EMBL/GenBank/DDBJ whole genome shotgun (WGS) entry which is preliminary data.</text>
</comment>
<dbReference type="Gene3D" id="2.60.40.4300">
    <property type="match status" value="6"/>
</dbReference>
<evidence type="ECO:0000256" key="2">
    <source>
        <dbReference type="ARBA" id="ARBA00022525"/>
    </source>
</evidence>
<name>A0A0R2CIF6_9LACO</name>
<dbReference type="NCBIfam" id="TIGR01167">
    <property type="entry name" value="LPXTG_anchor"/>
    <property type="match status" value="1"/>
</dbReference>
<proteinExistence type="predicted"/>
<dbReference type="Pfam" id="PF19258">
    <property type="entry name" value="KxYKxGKxW_sig"/>
    <property type="match status" value="1"/>
</dbReference>
<keyword evidence="6" id="KW-0812">Transmembrane</keyword>
<keyword evidence="3" id="KW-0732">Signal</keyword>
<keyword evidence="6" id="KW-1133">Transmembrane helix</keyword>
<evidence type="ECO:0000259" key="7">
    <source>
        <dbReference type="PROSITE" id="PS50847"/>
    </source>
</evidence>
<feature type="region of interest" description="Disordered" evidence="5">
    <location>
        <begin position="70"/>
        <end position="132"/>
    </location>
</feature>
<dbReference type="Proteomes" id="UP000051789">
    <property type="component" value="Unassembled WGS sequence"/>
</dbReference>
<dbReference type="PROSITE" id="PS50847">
    <property type="entry name" value="GRAM_POS_ANCHORING"/>
    <property type="match status" value="1"/>
</dbReference>
<keyword evidence="4" id="KW-0572">Peptidoglycan-anchor</keyword>
<dbReference type="EMBL" id="AYZK01000002">
    <property type="protein sequence ID" value="KRM87475.1"/>
    <property type="molecule type" value="Genomic_DNA"/>
</dbReference>
<feature type="domain" description="Gram-positive cocci surface proteins LPxTG" evidence="7">
    <location>
        <begin position="2474"/>
        <end position="2509"/>
    </location>
</feature>
<evidence type="ECO:0000256" key="1">
    <source>
        <dbReference type="ARBA" id="ARBA00022512"/>
    </source>
</evidence>
<keyword evidence="1" id="KW-0134">Cell wall</keyword>
<feature type="compositionally biased region" description="Low complexity" evidence="5">
    <location>
        <begin position="2404"/>
        <end position="2415"/>
    </location>
</feature>
<evidence type="ECO:0000256" key="5">
    <source>
        <dbReference type="SAM" id="MobiDB-lite"/>
    </source>
</evidence>
<dbReference type="InterPro" id="IPR019931">
    <property type="entry name" value="LPXTG_anchor"/>
</dbReference>
<keyword evidence="2" id="KW-0964">Secreted</keyword>
<dbReference type="PATRIC" id="fig|1423810.4.peg.1004"/>
<evidence type="ECO:0000256" key="3">
    <source>
        <dbReference type="ARBA" id="ARBA00022729"/>
    </source>
</evidence>
<evidence type="ECO:0000256" key="4">
    <source>
        <dbReference type="ARBA" id="ARBA00023088"/>
    </source>
</evidence>